<keyword evidence="2" id="KW-1185">Reference proteome</keyword>
<sequence length="60" mass="6678">SFTIGGSSTDYCDCEVATTPLHPEPDFGYFPTNNTINTQNIPPAQLPSRENNKELLNLFF</sequence>
<gene>
    <name evidence="1" type="ORF">GMARGA_LOCUS3893</name>
</gene>
<dbReference type="EMBL" id="CAJVQB010001463">
    <property type="protein sequence ID" value="CAG8536874.1"/>
    <property type="molecule type" value="Genomic_DNA"/>
</dbReference>
<proteinExistence type="predicted"/>
<comment type="caution">
    <text evidence="1">The sequence shown here is derived from an EMBL/GenBank/DDBJ whole genome shotgun (WGS) entry which is preliminary data.</text>
</comment>
<evidence type="ECO:0000313" key="2">
    <source>
        <dbReference type="Proteomes" id="UP000789901"/>
    </source>
</evidence>
<protein>
    <submittedName>
        <fullName evidence="1">6537_t:CDS:1</fullName>
    </submittedName>
</protein>
<feature type="non-terminal residue" evidence="1">
    <location>
        <position position="1"/>
    </location>
</feature>
<accession>A0ABM8W6B9</accession>
<organism evidence="1 2">
    <name type="scientific">Gigaspora margarita</name>
    <dbReference type="NCBI Taxonomy" id="4874"/>
    <lineage>
        <taxon>Eukaryota</taxon>
        <taxon>Fungi</taxon>
        <taxon>Fungi incertae sedis</taxon>
        <taxon>Mucoromycota</taxon>
        <taxon>Glomeromycotina</taxon>
        <taxon>Glomeromycetes</taxon>
        <taxon>Diversisporales</taxon>
        <taxon>Gigasporaceae</taxon>
        <taxon>Gigaspora</taxon>
    </lineage>
</organism>
<name>A0ABM8W6B9_GIGMA</name>
<dbReference type="Proteomes" id="UP000789901">
    <property type="component" value="Unassembled WGS sequence"/>
</dbReference>
<evidence type="ECO:0000313" key="1">
    <source>
        <dbReference type="EMBL" id="CAG8536874.1"/>
    </source>
</evidence>
<reference evidence="1 2" key="1">
    <citation type="submission" date="2021-06" db="EMBL/GenBank/DDBJ databases">
        <authorList>
            <person name="Kallberg Y."/>
            <person name="Tangrot J."/>
            <person name="Rosling A."/>
        </authorList>
    </citation>
    <scope>NUCLEOTIDE SEQUENCE [LARGE SCALE GENOMIC DNA]</scope>
    <source>
        <strain evidence="1 2">120-4 pot B 10/14</strain>
    </source>
</reference>